<evidence type="ECO:0000256" key="4">
    <source>
        <dbReference type="ARBA" id="ARBA00023136"/>
    </source>
</evidence>
<proteinExistence type="predicted"/>
<dbReference type="Pfam" id="PF07291">
    <property type="entry name" value="MauE"/>
    <property type="match status" value="1"/>
</dbReference>
<dbReference type="Proteomes" id="UP001553843">
    <property type="component" value="Unassembled WGS sequence"/>
</dbReference>
<evidence type="ECO:0000256" key="2">
    <source>
        <dbReference type="ARBA" id="ARBA00022692"/>
    </source>
</evidence>
<keyword evidence="8" id="KW-1185">Reference proteome</keyword>
<evidence type="ECO:0000313" key="8">
    <source>
        <dbReference type="Proteomes" id="UP001553843"/>
    </source>
</evidence>
<name>A0ABV3LT48_9ACTN</name>
<keyword evidence="4 5" id="KW-0472">Membrane</keyword>
<dbReference type="EMBL" id="JBEYRS010000003">
    <property type="protein sequence ID" value="MEW2362166.1"/>
    <property type="molecule type" value="Genomic_DNA"/>
</dbReference>
<evidence type="ECO:0000256" key="1">
    <source>
        <dbReference type="ARBA" id="ARBA00004141"/>
    </source>
</evidence>
<evidence type="ECO:0000256" key="5">
    <source>
        <dbReference type="SAM" id="Phobius"/>
    </source>
</evidence>
<organism evidence="7 8">
    <name type="scientific">Streptomyces huasconensis</name>
    <dbReference type="NCBI Taxonomy" id="1854574"/>
    <lineage>
        <taxon>Bacteria</taxon>
        <taxon>Bacillati</taxon>
        <taxon>Actinomycetota</taxon>
        <taxon>Actinomycetes</taxon>
        <taxon>Kitasatosporales</taxon>
        <taxon>Streptomycetaceae</taxon>
        <taxon>Streptomyces</taxon>
    </lineage>
</organism>
<comment type="caution">
    <text evidence="7">The sequence shown here is derived from an EMBL/GenBank/DDBJ whole genome shotgun (WGS) entry which is preliminary data.</text>
</comment>
<feature type="transmembrane region" description="Helical" evidence="5">
    <location>
        <begin position="77"/>
        <end position="96"/>
    </location>
</feature>
<dbReference type="InterPro" id="IPR009908">
    <property type="entry name" value="Methylamine_util_MauE"/>
</dbReference>
<evidence type="ECO:0000256" key="3">
    <source>
        <dbReference type="ARBA" id="ARBA00022989"/>
    </source>
</evidence>
<sequence length="198" mass="19765">MEYLVVGVRGLLGLVFLVSVGGKVAGRPAFTAFVASVRALGVLPPALVRPVARSVVAGEAVVCVLLAVPVRGTATAGFLLAALLLAAFTVGIASAVRRGRTAPCRCFGPSTTPLGTPHIVRNAVLCAAATAGALAVPAATDARSAGGMVVAGAAGLLAGALTTQLDPLVSLFRPTDARARKGPVGAVRQHHHEAKEPS</sequence>
<keyword evidence="2 5" id="KW-0812">Transmembrane</keyword>
<comment type="subcellular location">
    <subcellularLocation>
        <location evidence="1">Membrane</location>
        <topology evidence="1">Multi-pass membrane protein</topology>
    </subcellularLocation>
</comment>
<protein>
    <submittedName>
        <fullName evidence="7">MauE/DoxX family redox-associated membrane protein</fullName>
    </submittedName>
</protein>
<keyword evidence="3 5" id="KW-1133">Transmembrane helix</keyword>
<reference evidence="7 8" key="1">
    <citation type="submission" date="2024-06" db="EMBL/GenBank/DDBJ databases">
        <title>The Natural Products Discovery Center: Release of the First 8490 Sequenced Strains for Exploring Actinobacteria Biosynthetic Diversity.</title>
        <authorList>
            <person name="Kalkreuter E."/>
            <person name="Kautsar S.A."/>
            <person name="Yang D."/>
            <person name="Bader C.D."/>
            <person name="Teijaro C.N."/>
            <person name="Fluegel L."/>
            <person name="Davis C.M."/>
            <person name="Simpson J.R."/>
            <person name="Lauterbach L."/>
            <person name="Steele A.D."/>
            <person name="Gui C."/>
            <person name="Meng S."/>
            <person name="Li G."/>
            <person name="Viehrig K."/>
            <person name="Ye F."/>
            <person name="Su P."/>
            <person name="Kiefer A.F."/>
            <person name="Nichols A."/>
            <person name="Cepeda A.J."/>
            <person name="Yan W."/>
            <person name="Fan B."/>
            <person name="Jiang Y."/>
            <person name="Adhikari A."/>
            <person name="Zheng C.-J."/>
            <person name="Schuster L."/>
            <person name="Cowan T.M."/>
            <person name="Smanski M.J."/>
            <person name="Chevrette M.G."/>
            <person name="De Carvalho L.P.S."/>
            <person name="Shen B."/>
        </authorList>
    </citation>
    <scope>NUCLEOTIDE SEQUENCE [LARGE SCALE GENOMIC DNA]</scope>
    <source>
        <strain evidence="7 8">NPDC047833</strain>
    </source>
</reference>
<evidence type="ECO:0000259" key="6">
    <source>
        <dbReference type="Pfam" id="PF07291"/>
    </source>
</evidence>
<dbReference type="RefSeq" id="WP_359771263.1">
    <property type="nucleotide sequence ID" value="NZ_JBEYRR010000001.1"/>
</dbReference>
<accession>A0ABV3LT48</accession>
<gene>
    <name evidence="7" type="ORF">AB0887_09415</name>
</gene>
<feature type="domain" description="Methylamine utilisation protein MauE" evidence="6">
    <location>
        <begin position="1"/>
        <end position="134"/>
    </location>
</feature>
<evidence type="ECO:0000313" key="7">
    <source>
        <dbReference type="EMBL" id="MEW2362166.1"/>
    </source>
</evidence>
<dbReference type="CDD" id="cd16387">
    <property type="entry name" value="ParB_N_Srx"/>
    <property type="match status" value="1"/>
</dbReference>